<accession>A0A161QBD1</accession>
<evidence type="ECO:0000313" key="1">
    <source>
        <dbReference type="EMBL" id="KYG35227.1"/>
    </source>
</evidence>
<gene>
    <name evidence="1" type="ORF">AZF04_02490</name>
</gene>
<organism evidence="1 2">
    <name type="scientific">Alkalihalobacillus trypoxylicola</name>
    <dbReference type="NCBI Taxonomy" id="519424"/>
    <lineage>
        <taxon>Bacteria</taxon>
        <taxon>Bacillati</taxon>
        <taxon>Bacillota</taxon>
        <taxon>Bacilli</taxon>
        <taxon>Bacillales</taxon>
        <taxon>Bacillaceae</taxon>
        <taxon>Alkalihalobacillus</taxon>
    </lineage>
</organism>
<dbReference type="AlphaFoldDB" id="A0A161QBD1"/>
<dbReference type="EMBL" id="LTAO01000001">
    <property type="protein sequence ID" value="KYG35227.1"/>
    <property type="molecule type" value="Genomic_DNA"/>
</dbReference>
<dbReference type="Pfam" id="PF13790">
    <property type="entry name" value="SR1P"/>
    <property type="match status" value="1"/>
</dbReference>
<keyword evidence="2" id="KW-1185">Reference proteome</keyword>
<name>A0A161QBD1_9BACI</name>
<reference evidence="1" key="1">
    <citation type="submission" date="2016-02" db="EMBL/GenBank/DDBJ databases">
        <title>Genome sequence of Bacillus trypoxylicola KCTC 13244(T).</title>
        <authorList>
            <person name="Jeong H."/>
            <person name="Park S.-H."/>
            <person name="Choi S.-K."/>
        </authorList>
    </citation>
    <scope>NUCLEOTIDE SEQUENCE [LARGE SCALE GENOMIC DNA]</scope>
    <source>
        <strain evidence="1">KCTC 13244</strain>
    </source>
</reference>
<proteinExistence type="predicted"/>
<sequence>MIGTVICQHCEKTLMHVEGEKVARIYMMPKHCHNCHINENHHPFSIQVKLEEEKGQKQNA</sequence>
<comment type="caution">
    <text evidence="1">The sequence shown here is derived from an EMBL/GenBank/DDBJ whole genome shotgun (WGS) entry which is preliminary data.</text>
</comment>
<evidence type="ECO:0000313" key="2">
    <source>
        <dbReference type="Proteomes" id="UP000075806"/>
    </source>
</evidence>
<dbReference type="RefSeq" id="WP_045480069.1">
    <property type="nucleotide sequence ID" value="NZ_LTAO01000001.1"/>
</dbReference>
<dbReference type="Proteomes" id="UP000075806">
    <property type="component" value="Unassembled WGS sequence"/>
</dbReference>
<dbReference type="InterPro" id="IPR025236">
    <property type="entry name" value="SR1P"/>
</dbReference>
<protein>
    <submittedName>
        <fullName evidence="1">Uncharacterized protein</fullName>
    </submittedName>
</protein>